<proteinExistence type="predicted"/>
<keyword evidence="2" id="KW-1185">Reference proteome</keyword>
<dbReference type="Proteomes" id="UP000233398">
    <property type="component" value="Unassembled WGS sequence"/>
</dbReference>
<evidence type="ECO:0000313" key="1">
    <source>
        <dbReference type="EMBL" id="PKD43241.1"/>
    </source>
</evidence>
<dbReference type="AlphaFoldDB" id="A0A2N0VGC6"/>
<reference evidence="1 2" key="1">
    <citation type="submission" date="2017-11" db="EMBL/GenBank/DDBJ databases">
        <title>Rhodohalobacter 15182 sp. nov., isolated from a salt lake.</title>
        <authorList>
            <person name="Han S."/>
        </authorList>
    </citation>
    <scope>NUCLEOTIDE SEQUENCE [LARGE SCALE GENOMIC DNA]</scope>
    <source>
        <strain evidence="1 2">15182</strain>
    </source>
</reference>
<sequence>MLNREDVVIHFKSSIDSGYRPELDSMFYFNRNQSRYVDRINQSIKEYSKPIVVEENGEVALVFKEREIGQTLHIFDGDYEGAALIGAVMYVRDSEERITIVHMALHEECSRIYKEEGVNIVGIVMHEVLSIFKKMKGVSTVRIYYIDKEFPLGKLLKENSEV</sequence>
<organism evidence="1 2">
    <name type="scientific">Rhodohalobacter barkolensis</name>
    <dbReference type="NCBI Taxonomy" id="2053187"/>
    <lineage>
        <taxon>Bacteria</taxon>
        <taxon>Pseudomonadati</taxon>
        <taxon>Balneolota</taxon>
        <taxon>Balneolia</taxon>
        <taxon>Balneolales</taxon>
        <taxon>Balneolaceae</taxon>
        <taxon>Rhodohalobacter</taxon>
    </lineage>
</organism>
<evidence type="ECO:0000313" key="2">
    <source>
        <dbReference type="Proteomes" id="UP000233398"/>
    </source>
</evidence>
<gene>
    <name evidence="1" type="ORF">CWD77_11545</name>
</gene>
<comment type="caution">
    <text evidence="1">The sequence shown here is derived from an EMBL/GenBank/DDBJ whole genome shotgun (WGS) entry which is preliminary data.</text>
</comment>
<accession>A0A2N0VGC6</accession>
<protein>
    <recommendedName>
        <fullName evidence="3">N-acetyltransferase domain-containing protein</fullName>
    </recommendedName>
</protein>
<name>A0A2N0VGC6_9BACT</name>
<dbReference type="EMBL" id="PISP01000003">
    <property type="protein sequence ID" value="PKD43241.1"/>
    <property type="molecule type" value="Genomic_DNA"/>
</dbReference>
<evidence type="ECO:0008006" key="3">
    <source>
        <dbReference type="Google" id="ProtNLM"/>
    </source>
</evidence>